<dbReference type="EMBL" id="SRHE01000407">
    <property type="protein sequence ID" value="TWW09046.1"/>
    <property type="molecule type" value="Genomic_DNA"/>
</dbReference>
<feature type="domain" description="DNA methylase adenine-specific" evidence="2">
    <location>
        <begin position="22"/>
        <end position="87"/>
    </location>
</feature>
<dbReference type="Gene3D" id="3.40.50.150">
    <property type="entry name" value="Vaccinia Virus protein VP39"/>
    <property type="match status" value="1"/>
</dbReference>
<dbReference type="Proteomes" id="UP000321083">
    <property type="component" value="Unassembled WGS sequence"/>
</dbReference>
<dbReference type="InterPro" id="IPR003356">
    <property type="entry name" value="DNA_methylase_A-5"/>
</dbReference>
<dbReference type="GO" id="GO:0008170">
    <property type="term" value="F:N-methyltransferase activity"/>
    <property type="evidence" value="ECO:0007669"/>
    <property type="project" value="InterPro"/>
</dbReference>
<dbReference type="InterPro" id="IPR052916">
    <property type="entry name" value="Type-I_RE_MTase_Subunit"/>
</dbReference>
<comment type="caution">
    <text evidence="3">The sequence shown here is derived from an EMBL/GenBank/DDBJ whole genome shotgun (WGS) entry which is preliminary data.</text>
</comment>
<sequence length="133" mass="14763">MSSNQSGEGEIRRQLIEQNLVDRTHREMSEDEITRIARTWHAWRGEKGAGKYADIAGFCKSADLDAIAGHGYVLTPGRYVGAEETTDDDDMPFDERMEQLTAKLKGQFAESAKLEKAILKNLASLGFTGKESP</sequence>
<gene>
    <name evidence="3" type="ORF">E3A20_18240</name>
</gene>
<dbReference type="AlphaFoldDB" id="A0A5C6M2W2"/>
<organism evidence="3 4">
    <name type="scientific">Planctomyces bekefii</name>
    <dbReference type="NCBI Taxonomy" id="1653850"/>
    <lineage>
        <taxon>Bacteria</taxon>
        <taxon>Pseudomonadati</taxon>
        <taxon>Planctomycetota</taxon>
        <taxon>Planctomycetia</taxon>
        <taxon>Planctomycetales</taxon>
        <taxon>Planctomycetaceae</taxon>
        <taxon>Planctomyces</taxon>
    </lineage>
</organism>
<accession>A0A5C6M2W2</accession>
<reference evidence="3 4" key="2">
    <citation type="submission" date="2019-08" db="EMBL/GenBank/DDBJ databases">
        <authorList>
            <person name="Henke P."/>
        </authorList>
    </citation>
    <scope>NUCLEOTIDE SEQUENCE [LARGE SCALE GENOMIC DNA]</scope>
    <source>
        <strain evidence="3">Phe10_nw2017</strain>
    </source>
</reference>
<evidence type="ECO:0000313" key="4">
    <source>
        <dbReference type="Proteomes" id="UP000321083"/>
    </source>
</evidence>
<dbReference type="PANTHER" id="PTHR42998">
    <property type="entry name" value="TYPE I RESTRICTION ENZYME HINDVIIP M PROTEIN-RELATED"/>
    <property type="match status" value="1"/>
</dbReference>
<evidence type="ECO:0000259" key="2">
    <source>
        <dbReference type="Pfam" id="PF02384"/>
    </source>
</evidence>
<proteinExistence type="inferred from homology"/>
<comment type="similarity">
    <text evidence="1">Belongs to the N(4)/N(6)-methyltransferase family.</text>
</comment>
<evidence type="ECO:0000313" key="3">
    <source>
        <dbReference type="EMBL" id="TWW09046.1"/>
    </source>
</evidence>
<name>A0A5C6M2W2_9PLAN</name>
<dbReference type="Pfam" id="PF02384">
    <property type="entry name" value="N6_Mtase"/>
    <property type="match status" value="1"/>
</dbReference>
<evidence type="ECO:0000256" key="1">
    <source>
        <dbReference type="ARBA" id="ARBA00006594"/>
    </source>
</evidence>
<dbReference type="GO" id="GO:0003677">
    <property type="term" value="F:DNA binding"/>
    <property type="evidence" value="ECO:0007669"/>
    <property type="project" value="InterPro"/>
</dbReference>
<dbReference type="InterPro" id="IPR029063">
    <property type="entry name" value="SAM-dependent_MTases_sf"/>
</dbReference>
<dbReference type="SUPFAM" id="SSF53335">
    <property type="entry name" value="S-adenosyl-L-methionine-dependent methyltransferases"/>
    <property type="match status" value="1"/>
</dbReference>
<keyword evidence="4" id="KW-1185">Reference proteome</keyword>
<dbReference type="PANTHER" id="PTHR42998:SF1">
    <property type="entry name" value="TYPE I RESTRICTION ENZYME HINDI METHYLASE SUBUNIT"/>
    <property type="match status" value="1"/>
</dbReference>
<protein>
    <recommendedName>
        <fullName evidence="2">DNA methylase adenine-specific domain-containing protein</fullName>
    </recommendedName>
</protein>
<reference evidence="3 4" key="1">
    <citation type="submission" date="2019-08" db="EMBL/GenBank/DDBJ databases">
        <title>100 year-old enigma solved: identification of Planctomyces bekefii, the type genus and species of the phylum Planctomycetes.</title>
        <authorList>
            <person name="Svetlana D.N."/>
            <person name="Overmann J."/>
        </authorList>
    </citation>
    <scope>NUCLEOTIDE SEQUENCE [LARGE SCALE GENOMIC DNA]</scope>
    <source>
        <strain evidence="3">Phe10_nw2017</strain>
    </source>
</reference>